<evidence type="ECO:0000256" key="1">
    <source>
        <dbReference type="ARBA" id="ARBA00022729"/>
    </source>
</evidence>
<evidence type="ECO:0000256" key="2">
    <source>
        <dbReference type="SAM" id="SignalP"/>
    </source>
</evidence>
<comment type="caution">
    <text evidence="4">The sequence shown here is derived from an EMBL/GenBank/DDBJ whole genome shotgun (WGS) entry which is preliminary data.</text>
</comment>
<keyword evidence="1 2" id="KW-0732">Signal</keyword>
<dbReference type="Proteomes" id="UP000607435">
    <property type="component" value="Unassembled WGS sequence"/>
</dbReference>
<name>A0ABR6Y3N6_9FLAO</name>
<keyword evidence="5" id="KW-1185">Reference proteome</keyword>
<proteinExistence type="predicted"/>
<evidence type="ECO:0000313" key="4">
    <source>
        <dbReference type="EMBL" id="MBC3847274.1"/>
    </source>
</evidence>
<feature type="signal peptide" evidence="2">
    <location>
        <begin position="1"/>
        <end position="19"/>
    </location>
</feature>
<reference evidence="4 5" key="1">
    <citation type="submission" date="2020-08" db="EMBL/GenBank/DDBJ databases">
        <title>Winogradskyella ouciana sp. nov., isolated from the hadal seawater of the Mariana Trench.</title>
        <authorList>
            <person name="He X."/>
        </authorList>
    </citation>
    <scope>NUCLEOTIDE SEQUENCE [LARGE SCALE GENOMIC DNA]</scope>
    <source>
        <strain evidence="4 5">KCTC 22026</strain>
    </source>
</reference>
<dbReference type="RefSeq" id="WP_186846386.1">
    <property type="nucleotide sequence ID" value="NZ_JACOME010000003.1"/>
</dbReference>
<feature type="domain" description="Secretion system C-terminal sorting" evidence="3">
    <location>
        <begin position="189"/>
        <end position="255"/>
    </location>
</feature>
<organism evidence="4 5">
    <name type="scientific">Winogradskyella echinorum</name>
    <dbReference type="NCBI Taxonomy" id="538189"/>
    <lineage>
        <taxon>Bacteria</taxon>
        <taxon>Pseudomonadati</taxon>
        <taxon>Bacteroidota</taxon>
        <taxon>Flavobacteriia</taxon>
        <taxon>Flavobacteriales</taxon>
        <taxon>Flavobacteriaceae</taxon>
        <taxon>Winogradskyella</taxon>
    </lineage>
</organism>
<dbReference type="EMBL" id="JACOME010000003">
    <property type="protein sequence ID" value="MBC3847274.1"/>
    <property type="molecule type" value="Genomic_DNA"/>
</dbReference>
<dbReference type="NCBIfam" id="TIGR04183">
    <property type="entry name" value="Por_Secre_tail"/>
    <property type="match status" value="1"/>
</dbReference>
<gene>
    <name evidence="4" type="ORF">H6H04_12830</name>
</gene>
<sequence>MKKTITLFAILLCTASLFAQNVTFELRWDANNSLYELYVTRDMDAAAPVTTGGTSSVTIVFPSDGVAGTRTLAHTSESVSTYNSAGIIRSPEAAPDNDYYVFNSTGGSSYIGVLNAGAEVLWMTFTPSDGNSEARLFENDSDPDSTANGMMGINARSSFFTITQAGAIDEFAGNILNTPEVSELAELTLYPNPAKNKVNIVSSNPIDSVEVYDILGKQVRALNNTNEIDVSNLNAGIYLFKIWIGNKIETRKIVIE</sequence>
<dbReference type="Pfam" id="PF18962">
    <property type="entry name" value="Por_Secre_tail"/>
    <property type="match status" value="1"/>
</dbReference>
<protein>
    <submittedName>
        <fullName evidence="4">T9SS type A sorting domain-containing protein</fullName>
    </submittedName>
</protein>
<feature type="chain" id="PRO_5046191729" evidence="2">
    <location>
        <begin position="20"/>
        <end position="256"/>
    </location>
</feature>
<evidence type="ECO:0000259" key="3">
    <source>
        <dbReference type="Pfam" id="PF18962"/>
    </source>
</evidence>
<evidence type="ECO:0000313" key="5">
    <source>
        <dbReference type="Proteomes" id="UP000607435"/>
    </source>
</evidence>
<accession>A0ABR6Y3N6</accession>
<dbReference type="InterPro" id="IPR026444">
    <property type="entry name" value="Secre_tail"/>
</dbReference>